<dbReference type="AlphaFoldDB" id="A0AAF0EVG7"/>
<dbReference type="GO" id="GO:0006396">
    <property type="term" value="P:RNA processing"/>
    <property type="evidence" value="ECO:0007669"/>
    <property type="project" value="InterPro"/>
</dbReference>
<dbReference type="InterPro" id="IPR036389">
    <property type="entry name" value="RNase_III_sf"/>
</dbReference>
<dbReference type="InterPro" id="IPR040030">
    <property type="entry name" value="Ribosomal_mL57"/>
</dbReference>
<dbReference type="GO" id="GO:0003735">
    <property type="term" value="F:structural constituent of ribosome"/>
    <property type="evidence" value="ECO:0007669"/>
    <property type="project" value="InterPro"/>
</dbReference>
<accession>A0AAF0EVG7</accession>
<dbReference type="SUPFAM" id="SSF69065">
    <property type="entry name" value="RNase III domain-like"/>
    <property type="match status" value="1"/>
</dbReference>
<dbReference type="Gene3D" id="1.10.1520.10">
    <property type="entry name" value="Ribonuclease III domain"/>
    <property type="match status" value="1"/>
</dbReference>
<protein>
    <recommendedName>
        <fullName evidence="1">RNase III domain-containing protein</fullName>
    </recommendedName>
</protein>
<dbReference type="GO" id="GO:0032543">
    <property type="term" value="P:mitochondrial translation"/>
    <property type="evidence" value="ECO:0007669"/>
    <property type="project" value="InterPro"/>
</dbReference>
<dbReference type="EMBL" id="CP119877">
    <property type="protein sequence ID" value="WFD33383.1"/>
    <property type="molecule type" value="Genomic_DNA"/>
</dbReference>
<dbReference type="PANTHER" id="PTHR28160:SF1">
    <property type="entry name" value="LARGE RIBOSOMAL SUBUNIT PROTEIN ML57"/>
    <property type="match status" value="1"/>
</dbReference>
<dbReference type="PANTHER" id="PTHR28160">
    <property type="entry name" value="54S RIBOSOMAL PROTEIN L15, MITOCHONDRIAL"/>
    <property type="match status" value="1"/>
</dbReference>
<dbReference type="InterPro" id="IPR000999">
    <property type="entry name" value="RNase_III_dom"/>
</dbReference>
<dbReference type="Proteomes" id="UP001219933">
    <property type="component" value="Chromosome 1"/>
</dbReference>
<sequence>MASRTFVRLAARQRVPAAPRPVLCAYLHTEAPRVSHQTPDVAPKPFGNDLTPKDMLIHLNDVSFSAYKSASNPGLFGSESFIAQLALTHESWSHGAKGHNRRFAFLGRRAITSSLNILLYDISSGSGDAAQFARSLMVDSKRMEALLDTRSLGARAGRELGLEKVMRWQPTMLVDPEHGKQETGLYKVRGRCLEAVVGAIMHYRGAHVAQLFFHERVLPALDFGSVPEEFRSIIRRKSDDAAKELSQLP</sequence>
<dbReference type="GO" id="GO:0005762">
    <property type="term" value="C:mitochondrial large ribosomal subunit"/>
    <property type="evidence" value="ECO:0007669"/>
    <property type="project" value="InterPro"/>
</dbReference>
<evidence type="ECO:0000259" key="1">
    <source>
        <dbReference type="Pfam" id="PF14622"/>
    </source>
</evidence>
<keyword evidence="3" id="KW-1185">Reference proteome</keyword>
<proteinExistence type="predicted"/>
<dbReference type="CDD" id="cd00593">
    <property type="entry name" value="RIBOc"/>
    <property type="match status" value="1"/>
</dbReference>
<reference evidence="2" key="1">
    <citation type="submission" date="2023-03" db="EMBL/GenBank/DDBJ databases">
        <title>Mating type loci evolution in Malassezia.</title>
        <authorList>
            <person name="Coelho M.A."/>
        </authorList>
    </citation>
    <scope>NUCLEOTIDE SEQUENCE</scope>
    <source>
        <strain evidence="2">CBS 11721</strain>
    </source>
</reference>
<evidence type="ECO:0000313" key="2">
    <source>
        <dbReference type="EMBL" id="WFD33383.1"/>
    </source>
</evidence>
<dbReference type="GO" id="GO:0004525">
    <property type="term" value="F:ribonuclease III activity"/>
    <property type="evidence" value="ECO:0007669"/>
    <property type="project" value="InterPro"/>
</dbReference>
<evidence type="ECO:0000313" key="3">
    <source>
        <dbReference type="Proteomes" id="UP001219933"/>
    </source>
</evidence>
<gene>
    <name evidence="2" type="ORF">MCUN1_000196</name>
</gene>
<dbReference type="Pfam" id="PF14622">
    <property type="entry name" value="Ribonucleas_3_3"/>
    <property type="match status" value="1"/>
</dbReference>
<feature type="domain" description="RNase III" evidence="1">
    <location>
        <begin position="82"/>
        <end position="220"/>
    </location>
</feature>
<name>A0AAF0EVG7_9BASI</name>
<organism evidence="2 3">
    <name type="scientific">Malassezia cuniculi</name>
    <dbReference type="NCBI Taxonomy" id="948313"/>
    <lineage>
        <taxon>Eukaryota</taxon>
        <taxon>Fungi</taxon>
        <taxon>Dikarya</taxon>
        <taxon>Basidiomycota</taxon>
        <taxon>Ustilaginomycotina</taxon>
        <taxon>Malasseziomycetes</taxon>
        <taxon>Malasseziales</taxon>
        <taxon>Malasseziaceae</taxon>
        <taxon>Malassezia</taxon>
    </lineage>
</organism>